<evidence type="ECO:0000256" key="1">
    <source>
        <dbReference type="SAM" id="MobiDB-lite"/>
    </source>
</evidence>
<organism evidence="2 3">
    <name type="scientific">Desulfoferula mesophila</name>
    <dbReference type="NCBI Taxonomy" id="3058419"/>
    <lineage>
        <taxon>Bacteria</taxon>
        <taxon>Pseudomonadati</taxon>
        <taxon>Thermodesulfobacteriota</taxon>
        <taxon>Desulfarculia</taxon>
        <taxon>Desulfarculales</taxon>
        <taxon>Desulfarculaceae</taxon>
        <taxon>Desulfoferula</taxon>
    </lineage>
</organism>
<name>A0AAU9ERE0_9BACT</name>
<protein>
    <submittedName>
        <fullName evidence="2">Uncharacterized protein</fullName>
    </submittedName>
</protein>
<dbReference type="AlphaFoldDB" id="A0AAU9ERE0"/>
<dbReference type="Proteomes" id="UP001366166">
    <property type="component" value="Chromosome"/>
</dbReference>
<dbReference type="EMBL" id="AP028679">
    <property type="protein sequence ID" value="BEQ16406.1"/>
    <property type="molecule type" value="Genomic_DNA"/>
</dbReference>
<keyword evidence="3" id="KW-1185">Reference proteome</keyword>
<proteinExistence type="predicted"/>
<dbReference type="KEGG" id="dmp:FAK_34720"/>
<feature type="region of interest" description="Disordered" evidence="1">
    <location>
        <begin position="17"/>
        <end position="38"/>
    </location>
</feature>
<accession>A0AAU9ERE0</accession>
<evidence type="ECO:0000313" key="3">
    <source>
        <dbReference type="Proteomes" id="UP001366166"/>
    </source>
</evidence>
<evidence type="ECO:0000313" key="2">
    <source>
        <dbReference type="EMBL" id="BEQ16406.1"/>
    </source>
</evidence>
<reference evidence="3" key="1">
    <citation type="journal article" date="2023" name="Arch. Microbiol.">
        <title>Desulfoferula mesophilus gen. nov. sp. nov., a mesophilic sulfate-reducing bacterium isolated from a brackish lake sediment.</title>
        <authorList>
            <person name="Watanabe T."/>
            <person name="Yabe T."/>
            <person name="Tsuji J.M."/>
            <person name="Fukui M."/>
        </authorList>
    </citation>
    <scope>NUCLEOTIDE SEQUENCE [LARGE SCALE GENOMIC DNA]</scope>
    <source>
        <strain evidence="3">12FAK</strain>
    </source>
</reference>
<gene>
    <name evidence="2" type="ORF">FAK_34720</name>
</gene>
<sequence>MRGGFLGVAEFREERLRQAGEKTGKGRPALEAGPMDDMRAKDRVRIALSRALGKPQFRAVR</sequence>